<dbReference type="PRINTS" id="PR00081">
    <property type="entry name" value="GDHRDH"/>
</dbReference>
<dbReference type="Pfam" id="PF00106">
    <property type="entry name" value="adh_short"/>
    <property type="match status" value="1"/>
</dbReference>
<dbReference type="WBParaSite" id="SSLN_0001292801-mRNA-1">
    <property type="protein sequence ID" value="SSLN_0001292801-mRNA-1"/>
    <property type="gene ID" value="SSLN_0001292801"/>
</dbReference>
<dbReference type="InterPro" id="IPR020904">
    <property type="entry name" value="Sc_DH/Rdtase_CS"/>
</dbReference>
<dbReference type="SUPFAM" id="SSF51735">
    <property type="entry name" value="NAD(P)-binding Rossmann-fold domains"/>
    <property type="match status" value="1"/>
</dbReference>
<sequence length="356" mass="38991">LQSAHFSCLMGSWTFISLGIASVAGLSVIMLRRLLHPKVTFCDCASGISKHAVITGATSGIGLATARELACRNWSLLLACRDTGRGEAVREKLVAETGNSKVLVKRLDLEDPNCIRKFAQDLPHFDVLINNAGIMSAKLTYSKKFPTLDTNMMTNFLGCFFLCELLLPHLKNPSKKAGPRPRLIFVSSALASRGNLRLQDKGSILAAAESGWTAQQSYANSKQALNLYIRELCARCGTGTDRSVDIYGLVTGGMVNTNLNREIVQGFPWPIQWFLRFLSRVLLKTPHEGCQSVVHCSVSDDVYGAHFISKHNSSENGSGCLYRNCVPVEWPTASGLGSLSAAVYQEAETIFEHEFR</sequence>
<protein>
    <submittedName>
        <fullName evidence="3">Dehydrogenase/reductase (SDR family) member 7C</fullName>
    </submittedName>
</protein>
<keyword evidence="2" id="KW-0812">Transmembrane</keyword>
<evidence type="ECO:0000313" key="3">
    <source>
        <dbReference type="WBParaSite" id="SSLN_0001292801-mRNA-1"/>
    </source>
</evidence>
<organism evidence="3">
    <name type="scientific">Schistocephalus solidus</name>
    <name type="common">Tapeworm</name>
    <dbReference type="NCBI Taxonomy" id="70667"/>
    <lineage>
        <taxon>Eukaryota</taxon>
        <taxon>Metazoa</taxon>
        <taxon>Spiralia</taxon>
        <taxon>Lophotrochozoa</taxon>
        <taxon>Platyhelminthes</taxon>
        <taxon>Cestoda</taxon>
        <taxon>Eucestoda</taxon>
        <taxon>Diphyllobothriidea</taxon>
        <taxon>Diphyllobothriidae</taxon>
        <taxon>Schistocephalus</taxon>
    </lineage>
</organism>
<keyword evidence="1" id="KW-0560">Oxidoreductase</keyword>
<dbReference type="AlphaFoldDB" id="A0A183T7L0"/>
<dbReference type="PANTHER" id="PTHR43157">
    <property type="entry name" value="PHOSPHATIDYLINOSITOL-GLYCAN BIOSYNTHESIS CLASS F PROTEIN-RELATED"/>
    <property type="match status" value="1"/>
</dbReference>
<accession>A0A183T7L0</accession>
<evidence type="ECO:0000256" key="1">
    <source>
        <dbReference type="ARBA" id="ARBA00023002"/>
    </source>
</evidence>
<dbReference type="Gene3D" id="3.40.50.720">
    <property type="entry name" value="NAD(P)-binding Rossmann-like Domain"/>
    <property type="match status" value="1"/>
</dbReference>
<keyword evidence="2" id="KW-0472">Membrane</keyword>
<name>A0A183T7L0_SCHSO</name>
<dbReference type="PANTHER" id="PTHR43157:SF31">
    <property type="entry name" value="PHOSPHATIDYLINOSITOL-GLYCAN BIOSYNTHESIS CLASS F PROTEIN"/>
    <property type="match status" value="1"/>
</dbReference>
<dbReference type="GO" id="GO:0016491">
    <property type="term" value="F:oxidoreductase activity"/>
    <property type="evidence" value="ECO:0007669"/>
    <property type="project" value="UniProtKB-KW"/>
</dbReference>
<reference evidence="3" key="1">
    <citation type="submission" date="2016-06" db="UniProtKB">
        <authorList>
            <consortium name="WormBaseParasite"/>
        </authorList>
    </citation>
    <scope>IDENTIFICATION</scope>
</reference>
<dbReference type="InterPro" id="IPR036291">
    <property type="entry name" value="NAD(P)-bd_dom_sf"/>
</dbReference>
<proteinExistence type="predicted"/>
<evidence type="ECO:0000256" key="2">
    <source>
        <dbReference type="SAM" id="Phobius"/>
    </source>
</evidence>
<feature type="transmembrane region" description="Helical" evidence="2">
    <location>
        <begin position="12"/>
        <end position="31"/>
    </location>
</feature>
<dbReference type="PROSITE" id="PS00061">
    <property type="entry name" value="ADH_SHORT"/>
    <property type="match status" value="1"/>
</dbReference>
<dbReference type="InterPro" id="IPR002347">
    <property type="entry name" value="SDR_fam"/>
</dbReference>
<keyword evidence="2" id="KW-1133">Transmembrane helix</keyword>